<protein>
    <recommendedName>
        <fullName evidence="2">Glucose/Sorbosone dehydrogenase domain-containing protein</fullName>
    </recommendedName>
</protein>
<dbReference type="EMBL" id="UINC01182162">
    <property type="protein sequence ID" value="SVD92209.1"/>
    <property type="molecule type" value="Genomic_DNA"/>
</dbReference>
<reference evidence="1" key="1">
    <citation type="submission" date="2018-05" db="EMBL/GenBank/DDBJ databases">
        <authorList>
            <person name="Lanie J.A."/>
            <person name="Ng W.-L."/>
            <person name="Kazmierczak K.M."/>
            <person name="Andrzejewski T.M."/>
            <person name="Davidsen T.M."/>
            <person name="Wayne K.J."/>
            <person name="Tettelin H."/>
            <person name="Glass J.I."/>
            <person name="Rusch D."/>
            <person name="Podicherti R."/>
            <person name="Tsui H.-C.T."/>
            <person name="Winkler M.E."/>
        </authorList>
    </citation>
    <scope>NUCLEOTIDE SEQUENCE</scope>
</reference>
<dbReference type="Gene3D" id="2.120.10.30">
    <property type="entry name" value="TolB, C-terminal domain"/>
    <property type="match status" value="1"/>
</dbReference>
<proteinExistence type="predicted"/>
<evidence type="ECO:0008006" key="2">
    <source>
        <dbReference type="Google" id="ProtNLM"/>
    </source>
</evidence>
<gene>
    <name evidence="1" type="ORF">METZ01_LOCUS445063</name>
</gene>
<dbReference type="InterPro" id="IPR011042">
    <property type="entry name" value="6-blade_b-propeller_TolB-like"/>
</dbReference>
<sequence>DGTDMEISCWGLRNILDACIDPYLNIFTRDNTNDGGGWNVRFSHIMQSAEYGYPSWYKNFHSEIFPTLKDYGGGSGCGGMFYHDTRWPKPYSHAVYTCDWGRSAVFLHTPPANGPTFDAHQETFLTISRPTDIDVDASGRMYVASWHGGKFAYSGPNVGYVVQLVPKGFEPKPFPDVTKLSEGDLFELLIGPSQQQNLHAQFEFLRRGPSAQRTAKLMELAQDKGIPLAGRVAAIFTLKQLNGNRSQDDLLKLAAHNEV</sequence>
<name>A0A382ZAH4_9ZZZZ</name>
<feature type="non-terminal residue" evidence="1">
    <location>
        <position position="1"/>
    </location>
</feature>
<dbReference type="PANTHER" id="PTHR33546">
    <property type="entry name" value="LARGE, MULTIFUNCTIONAL SECRETED PROTEIN-RELATED"/>
    <property type="match status" value="1"/>
</dbReference>
<accession>A0A382ZAH4</accession>
<dbReference type="PANTHER" id="PTHR33546:SF1">
    <property type="entry name" value="LARGE, MULTIFUNCTIONAL SECRETED PROTEIN"/>
    <property type="match status" value="1"/>
</dbReference>
<evidence type="ECO:0000313" key="1">
    <source>
        <dbReference type="EMBL" id="SVD92209.1"/>
    </source>
</evidence>
<organism evidence="1">
    <name type="scientific">marine metagenome</name>
    <dbReference type="NCBI Taxonomy" id="408172"/>
    <lineage>
        <taxon>unclassified sequences</taxon>
        <taxon>metagenomes</taxon>
        <taxon>ecological metagenomes</taxon>
    </lineage>
</organism>
<feature type="non-terminal residue" evidence="1">
    <location>
        <position position="259"/>
    </location>
</feature>
<dbReference type="AlphaFoldDB" id="A0A382ZAH4"/>
<dbReference type="SUPFAM" id="SSF63829">
    <property type="entry name" value="Calcium-dependent phosphotriesterase"/>
    <property type="match status" value="1"/>
</dbReference>